<protein>
    <submittedName>
        <fullName evidence="1">Uncharacterized protein</fullName>
    </submittedName>
</protein>
<evidence type="ECO:0000313" key="1">
    <source>
        <dbReference type="EMBL" id="MPC45266.1"/>
    </source>
</evidence>
<evidence type="ECO:0000313" key="2">
    <source>
        <dbReference type="Proteomes" id="UP000324222"/>
    </source>
</evidence>
<proteinExistence type="predicted"/>
<accession>A0A5B7FIJ8</accession>
<reference evidence="1 2" key="1">
    <citation type="submission" date="2019-05" db="EMBL/GenBank/DDBJ databases">
        <title>Another draft genome of Portunus trituberculatus and its Hox gene families provides insights of decapod evolution.</title>
        <authorList>
            <person name="Jeong J.-H."/>
            <person name="Song I."/>
            <person name="Kim S."/>
            <person name="Choi T."/>
            <person name="Kim D."/>
            <person name="Ryu S."/>
            <person name="Kim W."/>
        </authorList>
    </citation>
    <scope>NUCLEOTIDE SEQUENCE [LARGE SCALE GENOMIC DNA]</scope>
    <source>
        <tissue evidence="1">Muscle</tissue>
    </source>
</reference>
<name>A0A5B7FIJ8_PORTR</name>
<dbReference type="EMBL" id="VSRR010006651">
    <property type="protein sequence ID" value="MPC45266.1"/>
    <property type="molecule type" value="Genomic_DNA"/>
</dbReference>
<sequence length="70" mass="7624">MALLSAKCQELALKLNLDKTKAKAMAFGGGTREPFNAAGAEIAFVKQYQHLGVWLDPHLTLHSAHPYICS</sequence>
<gene>
    <name evidence="1" type="ORF">E2C01_038961</name>
</gene>
<dbReference type="Proteomes" id="UP000324222">
    <property type="component" value="Unassembled WGS sequence"/>
</dbReference>
<comment type="caution">
    <text evidence="1">The sequence shown here is derived from an EMBL/GenBank/DDBJ whole genome shotgun (WGS) entry which is preliminary data.</text>
</comment>
<organism evidence="1 2">
    <name type="scientific">Portunus trituberculatus</name>
    <name type="common">Swimming crab</name>
    <name type="synonym">Neptunus trituberculatus</name>
    <dbReference type="NCBI Taxonomy" id="210409"/>
    <lineage>
        <taxon>Eukaryota</taxon>
        <taxon>Metazoa</taxon>
        <taxon>Ecdysozoa</taxon>
        <taxon>Arthropoda</taxon>
        <taxon>Crustacea</taxon>
        <taxon>Multicrustacea</taxon>
        <taxon>Malacostraca</taxon>
        <taxon>Eumalacostraca</taxon>
        <taxon>Eucarida</taxon>
        <taxon>Decapoda</taxon>
        <taxon>Pleocyemata</taxon>
        <taxon>Brachyura</taxon>
        <taxon>Eubrachyura</taxon>
        <taxon>Portunoidea</taxon>
        <taxon>Portunidae</taxon>
        <taxon>Portuninae</taxon>
        <taxon>Portunus</taxon>
    </lineage>
</organism>
<dbReference type="AlphaFoldDB" id="A0A5B7FIJ8"/>
<keyword evidence="2" id="KW-1185">Reference proteome</keyword>